<evidence type="ECO:0000313" key="3">
    <source>
        <dbReference type="Proteomes" id="UP001321473"/>
    </source>
</evidence>
<dbReference type="GO" id="GO:0004061">
    <property type="term" value="F:arylformamidase activity"/>
    <property type="evidence" value="ECO:0007669"/>
    <property type="project" value="InterPro"/>
</dbReference>
<organism evidence="2 3">
    <name type="scientific">Amblyomma americanum</name>
    <name type="common">Lone star tick</name>
    <dbReference type="NCBI Taxonomy" id="6943"/>
    <lineage>
        <taxon>Eukaryota</taxon>
        <taxon>Metazoa</taxon>
        <taxon>Ecdysozoa</taxon>
        <taxon>Arthropoda</taxon>
        <taxon>Chelicerata</taxon>
        <taxon>Arachnida</taxon>
        <taxon>Acari</taxon>
        <taxon>Parasitiformes</taxon>
        <taxon>Ixodida</taxon>
        <taxon>Ixodoidea</taxon>
        <taxon>Ixodidae</taxon>
        <taxon>Amblyomminae</taxon>
        <taxon>Amblyomma</taxon>
    </lineage>
</organism>
<evidence type="ECO:0000256" key="1">
    <source>
        <dbReference type="ARBA" id="ARBA00007865"/>
    </source>
</evidence>
<dbReference type="InterPro" id="IPR037175">
    <property type="entry name" value="KFase_sf"/>
</dbReference>
<protein>
    <recommendedName>
        <fullName evidence="4">Cyclase</fullName>
    </recommendedName>
</protein>
<evidence type="ECO:0000313" key="2">
    <source>
        <dbReference type="EMBL" id="KAK8762497.1"/>
    </source>
</evidence>
<dbReference type="Pfam" id="PF04199">
    <property type="entry name" value="Cyclase"/>
    <property type="match status" value="1"/>
</dbReference>
<gene>
    <name evidence="2" type="ORF">V5799_026236</name>
</gene>
<dbReference type="Gene3D" id="3.50.30.50">
    <property type="entry name" value="Putative cyclase"/>
    <property type="match status" value="1"/>
</dbReference>
<dbReference type="EMBL" id="JARKHS020030040">
    <property type="protein sequence ID" value="KAK8762497.1"/>
    <property type="molecule type" value="Genomic_DNA"/>
</dbReference>
<comment type="similarity">
    <text evidence="1">Belongs to the Cyclase 1 superfamily.</text>
</comment>
<evidence type="ECO:0008006" key="4">
    <source>
        <dbReference type="Google" id="ProtNLM"/>
    </source>
</evidence>
<comment type="caution">
    <text evidence="2">The sequence shown here is derived from an EMBL/GenBank/DDBJ whole genome shotgun (WGS) entry which is preliminary data.</text>
</comment>
<dbReference type="GO" id="GO:0019441">
    <property type="term" value="P:L-tryptophan catabolic process to kynurenine"/>
    <property type="evidence" value="ECO:0007669"/>
    <property type="project" value="InterPro"/>
</dbReference>
<proteinExistence type="inferred from homology"/>
<dbReference type="Proteomes" id="UP001321473">
    <property type="component" value="Unassembled WGS sequence"/>
</dbReference>
<name>A0AAQ4DJ57_AMBAM</name>
<dbReference type="AlphaFoldDB" id="A0AAQ4DJ57"/>
<sequence length="130" mass="14804">MCRQDYIEKLKAVNVEVLLIACRYHVYSSRLSSTPPRLPLRVTTLIASHASAELWTSATRTTTRRSIGITASTFFRNTTAVSGDPETWYQVHTMATLTHGGTHLDAPLHFYKDGWDVAYRYPSRGWPWCL</sequence>
<accession>A0AAQ4DJ57</accession>
<keyword evidence="3" id="KW-1185">Reference proteome</keyword>
<dbReference type="InterPro" id="IPR007325">
    <property type="entry name" value="KFase/CYL"/>
</dbReference>
<dbReference type="SUPFAM" id="SSF102198">
    <property type="entry name" value="Putative cyclase"/>
    <property type="match status" value="1"/>
</dbReference>
<reference evidence="2 3" key="1">
    <citation type="journal article" date="2023" name="Arcadia Sci">
        <title>De novo assembly of a long-read Amblyomma americanum tick genome.</title>
        <authorList>
            <person name="Chou S."/>
            <person name="Poskanzer K.E."/>
            <person name="Rollins M."/>
            <person name="Thuy-Boun P.S."/>
        </authorList>
    </citation>
    <scope>NUCLEOTIDE SEQUENCE [LARGE SCALE GENOMIC DNA]</scope>
    <source>
        <strain evidence="2">F_SG_1</strain>
        <tissue evidence="2">Salivary glands</tissue>
    </source>
</reference>